<evidence type="ECO:0000259" key="8">
    <source>
        <dbReference type="Pfam" id="PF02775"/>
    </source>
</evidence>
<dbReference type="Pfam" id="PF02776">
    <property type="entry name" value="TPP_enzyme_N"/>
    <property type="match status" value="1"/>
</dbReference>
<evidence type="ECO:0000259" key="7">
    <source>
        <dbReference type="Pfam" id="PF00205"/>
    </source>
</evidence>
<evidence type="ECO:0000256" key="6">
    <source>
        <dbReference type="RuleBase" id="RU362132"/>
    </source>
</evidence>
<evidence type="ECO:0000313" key="11">
    <source>
        <dbReference type="Proteomes" id="UP001500457"/>
    </source>
</evidence>
<dbReference type="InterPro" id="IPR029061">
    <property type="entry name" value="THDP-binding"/>
</dbReference>
<dbReference type="PROSITE" id="PS00187">
    <property type="entry name" value="TPP_ENZYMES"/>
    <property type="match status" value="1"/>
</dbReference>
<dbReference type="PANTHER" id="PTHR18968:SF166">
    <property type="entry name" value="2-HYDROXYACYL-COA LYASE 2"/>
    <property type="match status" value="1"/>
</dbReference>
<evidence type="ECO:0000256" key="2">
    <source>
        <dbReference type="ARBA" id="ARBA00001964"/>
    </source>
</evidence>
<evidence type="ECO:0000256" key="4">
    <source>
        <dbReference type="ARBA" id="ARBA00022723"/>
    </source>
</evidence>
<evidence type="ECO:0000313" key="10">
    <source>
        <dbReference type="EMBL" id="GAA4882906.1"/>
    </source>
</evidence>
<feature type="domain" description="Thiamine pyrophosphate enzyme N-terminal TPP-binding" evidence="9">
    <location>
        <begin position="12"/>
        <end position="120"/>
    </location>
</feature>
<dbReference type="SUPFAM" id="SSF52518">
    <property type="entry name" value="Thiamin diphosphate-binding fold (THDP-binding)"/>
    <property type="match status" value="2"/>
</dbReference>
<name>A0ABP9EMX1_9PSEU</name>
<evidence type="ECO:0000256" key="1">
    <source>
        <dbReference type="ARBA" id="ARBA00001946"/>
    </source>
</evidence>
<dbReference type="InterPro" id="IPR011766">
    <property type="entry name" value="TPP_enzyme_TPP-bd"/>
</dbReference>
<comment type="caution">
    <text evidence="10">The sequence shown here is derived from an EMBL/GenBank/DDBJ whole genome shotgun (WGS) entry which is preliminary data.</text>
</comment>
<comment type="similarity">
    <text evidence="3 6">Belongs to the TPP enzyme family.</text>
</comment>
<gene>
    <name evidence="10" type="ORF">GCM10023203_38280</name>
</gene>
<dbReference type="InterPro" id="IPR012000">
    <property type="entry name" value="Thiamin_PyroP_enz_cen_dom"/>
</dbReference>
<evidence type="ECO:0000259" key="9">
    <source>
        <dbReference type="Pfam" id="PF02776"/>
    </source>
</evidence>
<dbReference type="Pfam" id="PF00205">
    <property type="entry name" value="TPP_enzyme_M"/>
    <property type="match status" value="1"/>
</dbReference>
<comment type="cofactor">
    <cofactor evidence="2">
        <name>thiamine diphosphate</name>
        <dbReference type="ChEBI" id="CHEBI:58937"/>
    </cofactor>
</comment>
<dbReference type="CDD" id="cd02004">
    <property type="entry name" value="TPP_BZL_OCoD_HPCL"/>
    <property type="match status" value="1"/>
</dbReference>
<keyword evidence="4" id="KW-0479">Metal-binding</keyword>
<dbReference type="InterPro" id="IPR000399">
    <property type="entry name" value="TPP-bd_CS"/>
</dbReference>
<dbReference type="CDD" id="cd07035">
    <property type="entry name" value="TPP_PYR_POX_like"/>
    <property type="match status" value="1"/>
</dbReference>
<dbReference type="EMBL" id="BAABHQ010000011">
    <property type="protein sequence ID" value="GAA4882906.1"/>
    <property type="molecule type" value="Genomic_DNA"/>
</dbReference>
<dbReference type="PANTHER" id="PTHR18968">
    <property type="entry name" value="THIAMINE PYROPHOSPHATE ENZYMES"/>
    <property type="match status" value="1"/>
</dbReference>
<dbReference type="Gene3D" id="3.40.50.970">
    <property type="match status" value="2"/>
</dbReference>
<feature type="domain" description="Thiamine pyrophosphate enzyme TPP-binding" evidence="8">
    <location>
        <begin position="420"/>
        <end position="552"/>
    </location>
</feature>
<comment type="cofactor">
    <cofactor evidence="1">
        <name>Mg(2+)</name>
        <dbReference type="ChEBI" id="CHEBI:18420"/>
    </cofactor>
</comment>
<sequence length="589" mass="62583">MADSAVQGPVVVADLVARFFRDHGVDRVFGLQGGHIQPVWDRLARLGVRIVDVRDEGSAVHMAHAHAELTGETAVALVTAGPGVTNTVTAVANASISRIPLLVLGGCPPRPQANMGPLQDIPHTEILAPVTRLSRTLRQHDQVLRELDEAWARAAGDRGEPGPVYVEIPTDVLRQEVPPALVTAEHLRPKPRRRPQPHPDDVAAVADLVRGAQKPAVISGRGARVTDGRELVRFLDASGAAYLDTQESRGLVPADHPAGVGSARSAVMRDCDLLITVGRQLDYQLGFGSPAVFRHARVVRIADTASELIDNRRGEVEILADPAAALAAVTSALEGHTPDTSWRDELRAKHEKRSAEYKAAMTEAPAGADGRMHPNRIFAALDSLDGTALDGTALDGSVLDLGETIMIADGGDLLSFARLGITRCARYLDPGAFGCLGVGTPFAIAASLAFPDRPVVAVTGDGAFGITATDIDTAVRHDAKIVVIVSNNGAWNIERYDQQENYGLVVGTELAFSDYAALGRSLGAHGERVTDPADLPDVLRRALANAPAVVDVVTSRDAPSPDADKGLGFVPDYQALTPWNDAEIERRQQ</sequence>
<organism evidence="10 11">
    <name type="scientific">Actinomycetospora straminea</name>
    <dbReference type="NCBI Taxonomy" id="663607"/>
    <lineage>
        <taxon>Bacteria</taxon>
        <taxon>Bacillati</taxon>
        <taxon>Actinomycetota</taxon>
        <taxon>Actinomycetes</taxon>
        <taxon>Pseudonocardiales</taxon>
        <taxon>Pseudonocardiaceae</taxon>
        <taxon>Actinomycetospora</taxon>
    </lineage>
</organism>
<dbReference type="Pfam" id="PF02775">
    <property type="entry name" value="TPP_enzyme_C"/>
    <property type="match status" value="1"/>
</dbReference>
<dbReference type="InterPro" id="IPR029035">
    <property type="entry name" value="DHS-like_NAD/FAD-binding_dom"/>
</dbReference>
<keyword evidence="5 6" id="KW-0786">Thiamine pyrophosphate</keyword>
<dbReference type="InterPro" id="IPR012001">
    <property type="entry name" value="Thiamin_PyroP_enz_TPP-bd_dom"/>
</dbReference>
<protein>
    <submittedName>
        <fullName evidence="10">Thiamine pyrophosphate-binding protein</fullName>
    </submittedName>
</protein>
<dbReference type="Proteomes" id="UP001500457">
    <property type="component" value="Unassembled WGS sequence"/>
</dbReference>
<dbReference type="InterPro" id="IPR045229">
    <property type="entry name" value="TPP_enz"/>
</dbReference>
<accession>A0ABP9EMX1</accession>
<dbReference type="Gene3D" id="3.40.50.1220">
    <property type="entry name" value="TPP-binding domain"/>
    <property type="match status" value="1"/>
</dbReference>
<dbReference type="RefSeq" id="WP_274231997.1">
    <property type="nucleotide sequence ID" value="NZ_BAABHQ010000011.1"/>
</dbReference>
<feature type="domain" description="Thiamine pyrophosphate enzyme central" evidence="7">
    <location>
        <begin position="202"/>
        <end position="328"/>
    </location>
</feature>
<evidence type="ECO:0000256" key="5">
    <source>
        <dbReference type="ARBA" id="ARBA00023052"/>
    </source>
</evidence>
<reference evidence="11" key="1">
    <citation type="journal article" date="2019" name="Int. J. Syst. Evol. Microbiol.">
        <title>The Global Catalogue of Microorganisms (GCM) 10K type strain sequencing project: providing services to taxonomists for standard genome sequencing and annotation.</title>
        <authorList>
            <consortium name="The Broad Institute Genomics Platform"/>
            <consortium name="The Broad Institute Genome Sequencing Center for Infectious Disease"/>
            <person name="Wu L."/>
            <person name="Ma J."/>
        </authorList>
    </citation>
    <scope>NUCLEOTIDE SEQUENCE [LARGE SCALE GENOMIC DNA]</scope>
    <source>
        <strain evidence="11">JCM 17983</strain>
    </source>
</reference>
<proteinExistence type="inferred from homology"/>
<evidence type="ECO:0000256" key="3">
    <source>
        <dbReference type="ARBA" id="ARBA00007812"/>
    </source>
</evidence>
<keyword evidence="11" id="KW-1185">Reference proteome</keyword>
<dbReference type="SUPFAM" id="SSF52467">
    <property type="entry name" value="DHS-like NAD/FAD-binding domain"/>
    <property type="match status" value="1"/>
</dbReference>